<accession>A0ABD3BRB6</accession>
<comment type="caution">
    <text evidence="2">The sequence shown here is derived from an EMBL/GenBank/DDBJ whole genome shotgun (WGS) entry which is preliminary data.</text>
</comment>
<evidence type="ECO:0000313" key="3">
    <source>
        <dbReference type="Proteomes" id="UP001632038"/>
    </source>
</evidence>
<keyword evidence="3" id="KW-1185">Reference proteome</keyword>
<evidence type="ECO:0000313" key="2">
    <source>
        <dbReference type="EMBL" id="KAL3619814.1"/>
    </source>
</evidence>
<name>A0ABD3BRB6_9LAMI</name>
<dbReference type="AlphaFoldDB" id="A0ABD3BRB6"/>
<proteinExistence type="predicted"/>
<reference evidence="3" key="1">
    <citation type="journal article" date="2024" name="IScience">
        <title>Strigolactones Initiate the Formation of Haustorium-like Structures in Castilleja.</title>
        <authorList>
            <person name="Buerger M."/>
            <person name="Peterson D."/>
            <person name="Chory J."/>
        </authorList>
    </citation>
    <scope>NUCLEOTIDE SEQUENCE [LARGE SCALE GENOMIC DNA]</scope>
</reference>
<gene>
    <name evidence="2" type="ORF">CASFOL_034726</name>
</gene>
<protein>
    <submittedName>
        <fullName evidence="2">Uncharacterized protein</fullName>
    </submittedName>
</protein>
<dbReference type="EMBL" id="JAVIJP010000066">
    <property type="protein sequence ID" value="KAL3619814.1"/>
    <property type="molecule type" value="Genomic_DNA"/>
</dbReference>
<feature type="compositionally biased region" description="Polar residues" evidence="1">
    <location>
        <begin position="50"/>
        <end position="62"/>
    </location>
</feature>
<dbReference type="Proteomes" id="UP001632038">
    <property type="component" value="Unassembled WGS sequence"/>
</dbReference>
<evidence type="ECO:0000256" key="1">
    <source>
        <dbReference type="SAM" id="MobiDB-lite"/>
    </source>
</evidence>
<organism evidence="2 3">
    <name type="scientific">Castilleja foliolosa</name>
    <dbReference type="NCBI Taxonomy" id="1961234"/>
    <lineage>
        <taxon>Eukaryota</taxon>
        <taxon>Viridiplantae</taxon>
        <taxon>Streptophyta</taxon>
        <taxon>Embryophyta</taxon>
        <taxon>Tracheophyta</taxon>
        <taxon>Spermatophyta</taxon>
        <taxon>Magnoliopsida</taxon>
        <taxon>eudicotyledons</taxon>
        <taxon>Gunneridae</taxon>
        <taxon>Pentapetalae</taxon>
        <taxon>asterids</taxon>
        <taxon>lamiids</taxon>
        <taxon>Lamiales</taxon>
        <taxon>Orobanchaceae</taxon>
        <taxon>Pedicularideae</taxon>
        <taxon>Castillejinae</taxon>
        <taxon>Castilleja</taxon>
    </lineage>
</organism>
<sequence>MISSLMHSSACFNQHKFFCGSCGVSIASSQVNLISATGAQHENWGESNMAAESSSRTDTSNDMDPDNQKLPWTMNKSKRVRTGGDYSHCLFNICLSTSPTNYVGTAWIYQEEANKLIQEIISALRSCS</sequence>
<feature type="region of interest" description="Disordered" evidence="1">
    <location>
        <begin position="44"/>
        <end position="75"/>
    </location>
</feature>